<keyword evidence="6 7" id="KW-0472">Membrane</keyword>
<feature type="transmembrane region" description="Helical" evidence="7">
    <location>
        <begin position="333"/>
        <end position="352"/>
    </location>
</feature>
<accession>A0AA38T704</accession>
<organism evidence="9 10">
    <name type="scientific">Centaurea solstitialis</name>
    <name type="common">yellow star-thistle</name>
    <dbReference type="NCBI Taxonomy" id="347529"/>
    <lineage>
        <taxon>Eukaryota</taxon>
        <taxon>Viridiplantae</taxon>
        <taxon>Streptophyta</taxon>
        <taxon>Embryophyta</taxon>
        <taxon>Tracheophyta</taxon>
        <taxon>Spermatophyta</taxon>
        <taxon>Magnoliopsida</taxon>
        <taxon>eudicotyledons</taxon>
        <taxon>Gunneridae</taxon>
        <taxon>Pentapetalae</taxon>
        <taxon>asterids</taxon>
        <taxon>campanulids</taxon>
        <taxon>Asterales</taxon>
        <taxon>Asteraceae</taxon>
        <taxon>Carduoideae</taxon>
        <taxon>Cardueae</taxon>
        <taxon>Centaureinae</taxon>
        <taxon>Centaurea</taxon>
    </lineage>
</organism>
<evidence type="ECO:0000256" key="3">
    <source>
        <dbReference type="ARBA" id="ARBA00022692"/>
    </source>
</evidence>
<dbReference type="GO" id="GO:0016020">
    <property type="term" value="C:membrane"/>
    <property type="evidence" value="ECO:0007669"/>
    <property type="project" value="UniProtKB-SubCell"/>
</dbReference>
<evidence type="ECO:0000256" key="4">
    <source>
        <dbReference type="ARBA" id="ARBA00022970"/>
    </source>
</evidence>
<proteinExistence type="predicted"/>
<keyword evidence="5 7" id="KW-1133">Transmembrane helix</keyword>
<dbReference type="Proteomes" id="UP001172457">
    <property type="component" value="Chromosome 5"/>
</dbReference>
<dbReference type="PANTHER" id="PTHR48017">
    <property type="entry name" value="OS05G0424000 PROTEIN-RELATED"/>
    <property type="match status" value="1"/>
</dbReference>
<comment type="subcellular location">
    <subcellularLocation>
        <location evidence="1">Membrane</location>
    </subcellularLocation>
</comment>
<evidence type="ECO:0000313" key="10">
    <source>
        <dbReference type="Proteomes" id="UP001172457"/>
    </source>
</evidence>
<dbReference type="GO" id="GO:0006865">
    <property type="term" value="P:amino acid transport"/>
    <property type="evidence" value="ECO:0007669"/>
    <property type="project" value="UniProtKB-KW"/>
</dbReference>
<gene>
    <name evidence="9" type="ORF">OSB04_021853</name>
</gene>
<evidence type="ECO:0000256" key="7">
    <source>
        <dbReference type="SAM" id="Phobius"/>
    </source>
</evidence>
<keyword evidence="2" id="KW-0813">Transport</keyword>
<keyword evidence="10" id="KW-1185">Reference proteome</keyword>
<evidence type="ECO:0000256" key="1">
    <source>
        <dbReference type="ARBA" id="ARBA00004370"/>
    </source>
</evidence>
<name>A0AA38T704_9ASTR</name>
<protein>
    <recommendedName>
        <fullName evidence="8">Amino acid transporter transmembrane domain-containing protein</fullName>
    </recommendedName>
</protein>
<evidence type="ECO:0000259" key="8">
    <source>
        <dbReference type="Pfam" id="PF01490"/>
    </source>
</evidence>
<dbReference type="InterPro" id="IPR013057">
    <property type="entry name" value="AA_transpt_TM"/>
</dbReference>
<evidence type="ECO:0000256" key="5">
    <source>
        <dbReference type="ARBA" id="ARBA00022989"/>
    </source>
</evidence>
<keyword evidence="4" id="KW-0029">Amino-acid transport</keyword>
<evidence type="ECO:0000256" key="6">
    <source>
        <dbReference type="ARBA" id="ARBA00023136"/>
    </source>
</evidence>
<reference evidence="9" key="1">
    <citation type="submission" date="2023-03" db="EMBL/GenBank/DDBJ databases">
        <title>Chromosome-scale reference genome and RAD-based genetic map of yellow starthistle (Centaurea solstitialis) reveal putative structural variation and QTLs associated with invader traits.</title>
        <authorList>
            <person name="Reatini B."/>
            <person name="Cang F.A."/>
            <person name="Jiang Q."/>
            <person name="Mckibben M.T.W."/>
            <person name="Barker M.S."/>
            <person name="Rieseberg L.H."/>
            <person name="Dlugosch K.M."/>
        </authorList>
    </citation>
    <scope>NUCLEOTIDE SEQUENCE</scope>
    <source>
        <strain evidence="9">CAN-66</strain>
        <tissue evidence="9">Leaf</tissue>
    </source>
</reference>
<feature type="domain" description="Amino acid transporter transmembrane" evidence="8">
    <location>
        <begin position="25"/>
        <end position="152"/>
    </location>
</feature>
<comment type="caution">
    <text evidence="9">The sequence shown here is derived from an EMBL/GenBank/DDBJ whole genome shotgun (WGS) entry which is preliminary data.</text>
</comment>
<evidence type="ECO:0000256" key="2">
    <source>
        <dbReference type="ARBA" id="ARBA00022448"/>
    </source>
</evidence>
<dbReference type="Pfam" id="PF01490">
    <property type="entry name" value="Aa_trans"/>
    <property type="match status" value="1"/>
</dbReference>
<sequence length="365" mass="41079">MRNVRIRQLLILLYWKVKTSSAVVEIGMGILSIPYALSEGGWCGIFLFFLLATLCLYTRILLHKCMESRPIIKTYPDIDQMAFGRKGRVITQAFVYLKLYLVVGQFFILEADNLTKLFPNLSLNILGRTLIGKQCFVCVDYICSLTNYLNEVGSLMELDSIKEAHCGTCMAYQLLVIALSRPYVIPCKGSQVSPKYHNFACFYVVFAHAGSPFLFHFEHHRLFIYVNSRIQDVWREYDCIVYHATKSPSCVRDGCCTHCHDSRGSLAFLAKQDEELPNSHIPRHNICSNGATVLGTCDGVCGFFYGHFGIDRDPMFVLLEANCGVQEKKLKPIMMIIMIGVVGTIGGTYMRVVKIVKADHSGGMG</sequence>
<feature type="transmembrane region" description="Helical" evidence="7">
    <location>
        <begin position="44"/>
        <end position="62"/>
    </location>
</feature>
<dbReference type="AlphaFoldDB" id="A0AA38T704"/>
<feature type="transmembrane region" description="Helical" evidence="7">
    <location>
        <begin position="89"/>
        <end position="109"/>
    </location>
</feature>
<dbReference type="EMBL" id="JARYMX010000005">
    <property type="protein sequence ID" value="KAJ9549310.1"/>
    <property type="molecule type" value="Genomic_DNA"/>
</dbReference>
<keyword evidence="3 7" id="KW-0812">Transmembrane</keyword>
<evidence type="ECO:0000313" key="9">
    <source>
        <dbReference type="EMBL" id="KAJ9549310.1"/>
    </source>
</evidence>